<dbReference type="GO" id="GO:0032993">
    <property type="term" value="C:protein-DNA complex"/>
    <property type="evidence" value="ECO:0007669"/>
    <property type="project" value="TreeGrafter"/>
</dbReference>
<dbReference type="InterPro" id="IPR036388">
    <property type="entry name" value="WH-like_DNA-bd_sf"/>
</dbReference>
<keyword evidence="4" id="KW-0902">Two-component regulatory system</keyword>
<evidence type="ECO:0000313" key="9">
    <source>
        <dbReference type="Proteomes" id="UP000225766"/>
    </source>
</evidence>
<dbReference type="PROSITE" id="PS50110">
    <property type="entry name" value="RESPONSE_REGULATORY"/>
    <property type="match status" value="1"/>
</dbReference>
<evidence type="ECO:0000256" key="2">
    <source>
        <dbReference type="ARBA" id="ARBA00022490"/>
    </source>
</evidence>
<dbReference type="PANTHER" id="PTHR48111:SF52">
    <property type="entry name" value="TRANSCRIPTIONAL REGULATORY PROTEIN YVRH"/>
    <property type="match status" value="1"/>
</dbReference>
<evidence type="ECO:0000256" key="7">
    <source>
        <dbReference type="ARBA" id="ARBA00023163"/>
    </source>
</evidence>
<dbReference type="GO" id="GO:0006355">
    <property type="term" value="P:regulation of DNA-templated transcription"/>
    <property type="evidence" value="ECO:0007669"/>
    <property type="project" value="InterPro"/>
</dbReference>
<dbReference type="CDD" id="cd17574">
    <property type="entry name" value="REC_OmpR"/>
    <property type="match status" value="1"/>
</dbReference>
<dbReference type="Gene3D" id="3.40.50.2300">
    <property type="match status" value="1"/>
</dbReference>
<dbReference type="PANTHER" id="PTHR48111">
    <property type="entry name" value="REGULATOR OF RPOS"/>
    <property type="match status" value="1"/>
</dbReference>
<name>A0A2C1LXE6_BACCE</name>
<comment type="subcellular location">
    <subcellularLocation>
        <location evidence="1">Cytoplasm</location>
    </subcellularLocation>
</comment>
<keyword evidence="6 8" id="KW-0238">DNA-binding</keyword>
<dbReference type="FunFam" id="3.40.50.2300:FF:000001">
    <property type="entry name" value="DNA-binding response regulator PhoB"/>
    <property type="match status" value="1"/>
</dbReference>
<dbReference type="InterPro" id="IPR011006">
    <property type="entry name" value="CheY-like_superfamily"/>
</dbReference>
<gene>
    <name evidence="8" type="ORF">COD19_11395</name>
</gene>
<evidence type="ECO:0000313" key="8">
    <source>
        <dbReference type="EMBL" id="PGU02904.1"/>
    </source>
</evidence>
<dbReference type="FunFam" id="1.10.10.10:FF:000018">
    <property type="entry name" value="DNA-binding response regulator ResD"/>
    <property type="match status" value="1"/>
</dbReference>
<dbReference type="InterPro" id="IPR016032">
    <property type="entry name" value="Sig_transdc_resp-reg_C-effctor"/>
</dbReference>
<dbReference type="Pfam" id="PF00486">
    <property type="entry name" value="Trans_reg_C"/>
    <property type="match status" value="1"/>
</dbReference>
<evidence type="ECO:0000256" key="3">
    <source>
        <dbReference type="ARBA" id="ARBA00022553"/>
    </source>
</evidence>
<evidence type="ECO:0000256" key="6">
    <source>
        <dbReference type="ARBA" id="ARBA00023125"/>
    </source>
</evidence>
<protein>
    <submittedName>
        <fullName evidence="8">DNA-binding response regulator</fullName>
    </submittedName>
</protein>
<dbReference type="Pfam" id="PF00072">
    <property type="entry name" value="Response_reg"/>
    <property type="match status" value="1"/>
</dbReference>
<dbReference type="AlphaFoldDB" id="A0A2C1LXE6"/>
<dbReference type="InterPro" id="IPR001789">
    <property type="entry name" value="Sig_transdc_resp-reg_receiver"/>
</dbReference>
<dbReference type="GO" id="GO:0000156">
    <property type="term" value="F:phosphorelay response regulator activity"/>
    <property type="evidence" value="ECO:0007669"/>
    <property type="project" value="TreeGrafter"/>
</dbReference>
<dbReference type="SUPFAM" id="SSF46894">
    <property type="entry name" value="C-terminal effector domain of the bipartite response regulators"/>
    <property type="match status" value="1"/>
</dbReference>
<accession>A0A2C1LXE6</accession>
<evidence type="ECO:0000256" key="1">
    <source>
        <dbReference type="ARBA" id="ARBA00004496"/>
    </source>
</evidence>
<dbReference type="SUPFAM" id="SSF52172">
    <property type="entry name" value="CheY-like"/>
    <property type="match status" value="1"/>
</dbReference>
<dbReference type="EMBL" id="NUMG01000010">
    <property type="protein sequence ID" value="PGU02904.1"/>
    <property type="molecule type" value="Genomic_DNA"/>
</dbReference>
<dbReference type="SMART" id="SM00448">
    <property type="entry name" value="REC"/>
    <property type="match status" value="1"/>
</dbReference>
<dbReference type="GO" id="GO:0000976">
    <property type="term" value="F:transcription cis-regulatory region binding"/>
    <property type="evidence" value="ECO:0007669"/>
    <property type="project" value="TreeGrafter"/>
</dbReference>
<dbReference type="GO" id="GO:0005829">
    <property type="term" value="C:cytosol"/>
    <property type="evidence" value="ECO:0007669"/>
    <property type="project" value="TreeGrafter"/>
</dbReference>
<dbReference type="PROSITE" id="PS51755">
    <property type="entry name" value="OMPR_PHOB"/>
    <property type="match status" value="1"/>
</dbReference>
<keyword evidence="5" id="KW-0805">Transcription regulation</keyword>
<keyword evidence="2" id="KW-0963">Cytoplasm</keyword>
<evidence type="ECO:0000256" key="4">
    <source>
        <dbReference type="ARBA" id="ARBA00023012"/>
    </source>
</evidence>
<dbReference type="Gene3D" id="6.10.250.690">
    <property type="match status" value="1"/>
</dbReference>
<proteinExistence type="predicted"/>
<dbReference type="Gene3D" id="1.10.10.10">
    <property type="entry name" value="Winged helix-like DNA-binding domain superfamily/Winged helix DNA-binding domain"/>
    <property type="match status" value="1"/>
</dbReference>
<dbReference type="CDD" id="cd00383">
    <property type="entry name" value="trans_reg_C"/>
    <property type="match status" value="1"/>
</dbReference>
<sequence length="240" mass="27443">MNYSLLLVDDEKGLLDVLELALRKDGFQNIHTATTGVKALNKIKEHSFDLIILDIMLPDIDGLEVCRQMRTLINAPIIFLTAKGTDMDKIMGLTIGGDDYITKPFNSLEVIARVKANLRRQEFIANKPKNSEEKRFNLNNNVQVLEESGQILVGKTHIECPAKEFELLIFLCNHPNRIFSVRQLYQQVWGDFYIGDEKTVVIHISRLRKKIEADPKKPSILVNVRGLGYKLILKNEEQQN</sequence>
<keyword evidence="7" id="KW-0804">Transcription</keyword>
<dbReference type="Proteomes" id="UP000225766">
    <property type="component" value="Unassembled WGS sequence"/>
</dbReference>
<evidence type="ECO:0000256" key="5">
    <source>
        <dbReference type="ARBA" id="ARBA00023015"/>
    </source>
</evidence>
<organism evidence="8 9">
    <name type="scientific">Bacillus cereus</name>
    <dbReference type="NCBI Taxonomy" id="1396"/>
    <lineage>
        <taxon>Bacteria</taxon>
        <taxon>Bacillati</taxon>
        <taxon>Bacillota</taxon>
        <taxon>Bacilli</taxon>
        <taxon>Bacillales</taxon>
        <taxon>Bacillaceae</taxon>
        <taxon>Bacillus</taxon>
        <taxon>Bacillus cereus group</taxon>
    </lineage>
</organism>
<dbReference type="InterPro" id="IPR039420">
    <property type="entry name" value="WalR-like"/>
</dbReference>
<dbReference type="SMART" id="SM00862">
    <property type="entry name" value="Trans_reg_C"/>
    <property type="match status" value="1"/>
</dbReference>
<dbReference type="InterPro" id="IPR001867">
    <property type="entry name" value="OmpR/PhoB-type_DNA-bd"/>
</dbReference>
<reference evidence="8 9" key="1">
    <citation type="submission" date="2017-09" db="EMBL/GenBank/DDBJ databases">
        <title>Large-scale bioinformatics analysis of Bacillus genomes uncovers conserved roles of natural products in bacterial physiology.</title>
        <authorList>
            <consortium name="Agbiome Team Llc"/>
            <person name="Bleich R.M."/>
            <person name="Grubbs K.J."/>
            <person name="Santa Maria K.C."/>
            <person name="Allen S.E."/>
            <person name="Farag S."/>
            <person name="Shank E.A."/>
            <person name="Bowers A."/>
        </authorList>
    </citation>
    <scope>NUCLEOTIDE SEQUENCE [LARGE SCALE GENOMIC DNA]</scope>
    <source>
        <strain evidence="8 9">AFS040105</strain>
    </source>
</reference>
<keyword evidence="3" id="KW-0597">Phosphoprotein</keyword>
<comment type="caution">
    <text evidence="8">The sequence shown here is derived from an EMBL/GenBank/DDBJ whole genome shotgun (WGS) entry which is preliminary data.</text>
</comment>